<evidence type="ECO:0000313" key="3">
    <source>
        <dbReference type="Proteomes" id="UP000177583"/>
    </source>
</evidence>
<reference evidence="2 3" key="1">
    <citation type="journal article" date="2016" name="Nat. Commun.">
        <title>Thousands of microbial genomes shed light on interconnected biogeochemical processes in an aquifer system.</title>
        <authorList>
            <person name="Anantharaman K."/>
            <person name="Brown C.T."/>
            <person name="Hug L.A."/>
            <person name="Sharon I."/>
            <person name="Castelle C.J."/>
            <person name="Probst A.J."/>
            <person name="Thomas B.C."/>
            <person name="Singh A."/>
            <person name="Wilkins M.J."/>
            <person name="Karaoz U."/>
            <person name="Brodie E.L."/>
            <person name="Williams K.H."/>
            <person name="Hubbard S.S."/>
            <person name="Banfield J.F."/>
        </authorList>
    </citation>
    <scope>NUCLEOTIDE SEQUENCE [LARGE SCALE GENOMIC DNA]</scope>
</reference>
<organism evidence="2 3">
    <name type="scientific">Candidatus Lambdaproteobacteria bacterium RIFOXYD2_FULL_56_26</name>
    <dbReference type="NCBI Taxonomy" id="1817773"/>
    <lineage>
        <taxon>Bacteria</taxon>
        <taxon>Pseudomonadati</taxon>
        <taxon>Pseudomonadota</taxon>
        <taxon>Candidatus Lambdaproteobacteria</taxon>
    </lineage>
</organism>
<feature type="region of interest" description="Disordered" evidence="1">
    <location>
        <begin position="108"/>
        <end position="129"/>
    </location>
</feature>
<protein>
    <submittedName>
        <fullName evidence="2">Uncharacterized protein</fullName>
    </submittedName>
</protein>
<dbReference type="EMBL" id="MFNF01000061">
    <property type="protein sequence ID" value="OGG99057.1"/>
    <property type="molecule type" value="Genomic_DNA"/>
</dbReference>
<comment type="caution">
    <text evidence="2">The sequence shown here is derived from an EMBL/GenBank/DDBJ whole genome shotgun (WGS) entry which is preliminary data.</text>
</comment>
<evidence type="ECO:0000313" key="2">
    <source>
        <dbReference type="EMBL" id="OGG99057.1"/>
    </source>
</evidence>
<proteinExistence type="predicted"/>
<dbReference type="AlphaFoldDB" id="A0A1F6GLU6"/>
<name>A0A1F6GLU6_9PROT</name>
<gene>
    <name evidence="2" type="ORF">A2557_09850</name>
</gene>
<evidence type="ECO:0000256" key="1">
    <source>
        <dbReference type="SAM" id="MobiDB-lite"/>
    </source>
</evidence>
<accession>A0A1F6GLU6</accession>
<sequence length="129" mass="13516">MLSVKLARVVKTKDLLSEVEGAPNRAQVEKLSDESWIAPAQTLSLREELVPTEVTSISWSKVTVIVGTTATEVVESEGVTEETVGAVAVVVSPASGAPAVTSVVSRGLSSRVCPPQPASRIRPKPRAKA</sequence>
<dbReference type="Proteomes" id="UP000177583">
    <property type="component" value="Unassembled WGS sequence"/>
</dbReference>